<dbReference type="Proteomes" id="UP000252519">
    <property type="component" value="Unassembled WGS sequence"/>
</dbReference>
<gene>
    <name evidence="3" type="ORF">ANCCAN_04842</name>
</gene>
<accession>A0A368H1H9</accession>
<protein>
    <recommendedName>
        <fullName evidence="2">PiggyBac transposable element-derived protein domain-containing protein</fullName>
    </recommendedName>
</protein>
<feature type="compositionally biased region" description="Basic residues" evidence="1">
    <location>
        <begin position="237"/>
        <end position="248"/>
    </location>
</feature>
<feature type="compositionally biased region" description="Polar residues" evidence="1">
    <location>
        <begin position="250"/>
        <end position="261"/>
    </location>
</feature>
<feature type="compositionally biased region" description="Acidic residues" evidence="1">
    <location>
        <begin position="40"/>
        <end position="50"/>
    </location>
</feature>
<dbReference type="PANTHER" id="PTHR46599">
    <property type="entry name" value="PIGGYBAC TRANSPOSABLE ELEMENT-DERIVED PROTEIN 4"/>
    <property type="match status" value="1"/>
</dbReference>
<proteinExistence type="predicted"/>
<feature type="region of interest" description="Disordered" evidence="1">
    <location>
        <begin position="237"/>
        <end position="261"/>
    </location>
</feature>
<feature type="domain" description="PiggyBac transposable element-derived protein" evidence="2">
    <location>
        <begin position="86"/>
        <end position="238"/>
    </location>
</feature>
<evidence type="ECO:0000313" key="4">
    <source>
        <dbReference type="Proteomes" id="UP000252519"/>
    </source>
</evidence>
<dbReference type="InterPro" id="IPR029526">
    <property type="entry name" value="PGBD"/>
</dbReference>
<comment type="caution">
    <text evidence="3">The sequence shown here is derived from an EMBL/GenBank/DDBJ whole genome shotgun (WGS) entry which is preliminary data.</text>
</comment>
<keyword evidence="4" id="KW-1185">Reference proteome</keyword>
<dbReference type="Pfam" id="PF13843">
    <property type="entry name" value="DDE_Tnp_1_7"/>
    <property type="match status" value="1"/>
</dbReference>
<name>A0A368H1H9_ANCCA</name>
<dbReference type="PANTHER" id="PTHR46599:SF3">
    <property type="entry name" value="PIGGYBAC TRANSPOSABLE ELEMENT-DERIVED PROTEIN 4"/>
    <property type="match status" value="1"/>
</dbReference>
<organism evidence="3 4">
    <name type="scientific">Ancylostoma caninum</name>
    <name type="common">Dog hookworm</name>
    <dbReference type="NCBI Taxonomy" id="29170"/>
    <lineage>
        <taxon>Eukaryota</taxon>
        <taxon>Metazoa</taxon>
        <taxon>Ecdysozoa</taxon>
        <taxon>Nematoda</taxon>
        <taxon>Chromadorea</taxon>
        <taxon>Rhabditida</taxon>
        <taxon>Rhabditina</taxon>
        <taxon>Rhabditomorpha</taxon>
        <taxon>Strongyloidea</taxon>
        <taxon>Ancylostomatidae</taxon>
        <taxon>Ancylostomatinae</taxon>
        <taxon>Ancylostoma</taxon>
    </lineage>
</organism>
<feature type="region of interest" description="Disordered" evidence="1">
    <location>
        <begin position="1"/>
        <end position="63"/>
    </location>
</feature>
<evidence type="ECO:0000256" key="1">
    <source>
        <dbReference type="SAM" id="MobiDB-lite"/>
    </source>
</evidence>
<evidence type="ECO:0000259" key="2">
    <source>
        <dbReference type="Pfam" id="PF13843"/>
    </source>
</evidence>
<evidence type="ECO:0000313" key="3">
    <source>
        <dbReference type="EMBL" id="RCN49097.1"/>
    </source>
</evidence>
<dbReference type="OrthoDB" id="5810550at2759"/>
<reference evidence="3 4" key="1">
    <citation type="submission" date="2014-10" db="EMBL/GenBank/DDBJ databases">
        <title>Draft genome of the hookworm Ancylostoma caninum.</title>
        <authorList>
            <person name="Mitreva M."/>
        </authorList>
    </citation>
    <scope>NUCLEOTIDE SEQUENCE [LARGE SCALE GENOMIC DNA]</scope>
    <source>
        <strain evidence="3 4">Baltimore</strain>
    </source>
</reference>
<dbReference type="AlphaFoldDB" id="A0A368H1H9"/>
<sequence>MDSCEDLEQNFEKWLTISDEGGENTNDTMEADALLTHEDGESDSENEDSDSNSSGDEMWTSDTEVRDPWVFSSQCGPSGEVFNCRTPIEFFELYLNDDVLALIVEETNRQGRVKYADYEDTCEREIKKFIGLCLQMGVVKMPNLRDYWSSRPALGGHSIAGKVMPRKRFEQLLNSLHFADNTQYDGDRLFKIKSFVKLFNDSCEKTYHPGKEVTIDEFLVPFRGRIVFRQYIPSKKHKKTTIKKRSSSRLHSSGTDGRTPG</sequence>
<dbReference type="EMBL" id="JOJR01000038">
    <property type="protein sequence ID" value="RCN49097.1"/>
    <property type="molecule type" value="Genomic_DNA"/>
</dbReference>